<dbReference type="AlphaFoldDB" id="A0A0M0LDW6"/>
<dbReference type="OrthoDB" id="9927429at2"/>
<proteinExistence type="predicted"/>
<keyword evidence="3" id="KW-1185">Reference proteome</keyword>
<comment type="caution">
    <text evidence="2">The sequence shown here is derived from an EMBL/GenBank/DDBJ whole genome shotgun (WGS) entry which is preliminary data.</text>
</comment>
<feature type="transmembrane region" description="Helical" evidence="1">
    <location>
        <begin position="58"/>
        <end position="78"/>
    </location>
</feature>
<keyword evidence="1" id="KW-0812">Transmembrane</keyword>
<name>A0A0M0LDW6_9BACL</name>
<dbReference type="GeneID" id="301136799"/>
<feature type="transmembrane region" description="Helical" evidence="1">
    <location>
        <begin position="6"/>
        <end position="24"/>
    </location>
</feature>
<sequence length="92" mass="10567">MSVIPYYHYFALLIVFISSFIGVFKHKSIFYSSVVTIILLVVPNILPIFEVNEKKEAIIYAIFYTINAVVLSLVVLQLKRGFLSSHEKNLEL</sequence>
<keyword evidence="1" id="KW-0472">Membrane</keyword>
<organism evidence="2 3">
    <name type="scientific">Viridibacillus arvi</name>
    <dbReference type="NCBI Taxonomy" id="263475"/>
    <lineage>
        <taxon>Bacteria</taxon>
        <taxon>Bacillati</taxon>
        <taxon>Bacillota</taxon>
        <taxon>Bacilli</taxon>
        <taxon>Bacillales</taxon>
        <taxon>Caryophanaceae</taxon>
        <taxon>Viridibacillus</taxon>
    </lineage>
</organism>
<accession>A0A0M0LDW6</accession>
<dbReference type="STRING" id="263475.AMD00_11905"/>
<protein>
    <submittedName>
        <fullName evidence="2">Uncharacterized protein</fullName>
    </submittedName>
</protein>
<dbReference type="Proteomes" id="UP000036867">
    <property type="component" value="Unassembled WGS sequence"/>
</dbReference>
<reference evidence="3" key="1">
    <citation type="submission" date="2015-08" db="EMBL/GenBank/DDBJ databases">
        <title>Fjat-10028 dsm 16317.</title>
        <authorList>
            <person name="Liu B."/>
            <person name="Wang J."/>
            <person name="Zhu Y."/>
            <person name="Liu G."/>
            <person name="Chen Q."/>
            <person name="Chen Z."/>
            <person name="Lan J."/>
            <person name="Che J."/>
            <person name="Ge C."/>
            <person name="Shi H."/>
            <person name="Pan Z."/>
            <person name="Liu X."/>
        </authorList>
    </citation>
    <scope>NUCLEOTIDE SEQUENCE [LARGE SCALE GENOMIC DNA]</scope>
    <source>
        <strain evidence="3">DSM 16317</strain>
    </source>
</reference>
<evidence type="ECO:0000313" key="2">
    <source>
        <dbReference type="EMBL" id="KOO49092.1"/>
    </source>
</evidence>
<evidence type="ECO:0000313" key="3">
    <source>
        <dbReference type="Proteomes" id="UP000036867"/>
    </source>
</evidence>
<keyword evidence="1" id="KW-1133">Transmembrane helix</keyword>
<feature type="transmembrane region" description="Helical" evidence="1">
    <location>
        <begin position="29"/>
        <end position="46"/>
    </location>
</feature>
<gene>
    <name evidence="2" type="ORF">AMD00_11905</name>
</gene>
<evidence type="ECO:0000256" key="1">
    <source>
        <dbReference type="SAM" id="Phobius"/>
    </source>
</evidence>
<dbReference type="EMBL" id="LILB01000005">
    <property type="protein sequence ID" value="KOO49092.1"/>
    <property type="molecule type" value="Genomic_DNA"/>
</dbReference>
<dbReference type="RefSeq" id="WP_053417283.1">
    <property type="nucleotide sequence ID" value="NZ_JBCMHV010000043.1"/>
</dbReference>